<name>E1X2G2_HALMS</name>
<dbReference type="SUPFAM" id="SSF53649">
    <property type="entry name" value="Alkaline phosphatase-like"/>
    <property type="match status" value="1"/>
</dbReference>
<evidence type="ECO:0000256" key="3">
    <source>
        <dbReference type="PIRSR" id="PIRSR601952-2"/>
    </source>
</evidence>
<keyword evidence="6" id="KW-1185">Reference proteome</keyword>
<dbReference type="GO" id="GO:0046872">
    <property type="term" value="F:metal ion binding"/>
    <property type="evidence" value="ECO:0007669"/>
    <property type="project" value="UniProtKB-KW"/>
</dbReference>
<gene>
    <name evidence="5" type="primary">phoB</name>
    <name evidence="5" type="ordered locus">BMS_1913</name>
</gene>
<feature type="binding site" evidence="3">
    <location>
        <position position="297"/>
    </location>
    <ligand>
        <name>Mg(2+)</name>
        <dbReference type="ChEBI" id="CHEBI:18420"/>
    </ligand>
</feature>
<reference evidence="6" key="1">
    <citation type="journal article" date="2013" name="ISME J.">
        <title>A small predatory core genome in the divergent marine Bacteriovorax marinus SJ and the terrestrial Bdellovibrio bacteriovorus.</title>
        <authorList>
            <person name="Crossman L.C."/>
            <person name="Chen H."/>
            <person name="Cerdeno-Tarraga A.M."/>
            <person name="Brooks K."/>
            <person name="Quail M.A."/>
            <person name="Pineiro S.A."/>
            <person name="Hobley L."/>
            <person name="Sockett R.E."/>
            <person name="Bentley S.D."/>
            <person name="Parkhill J."/>
            <person name="Williams H.N."/>
            <person name="Stine O.C."/>
        </authorList>
    </citation>
    <scope>NUCLEOTIDE SEQUENCE [LARGE SCALE GENOMIC DNA]</scope>
    <source>
        <strain evidence="6">ATCC BAA-682 / DSM 15412 / SJ</strain>
    </source>
</reference>
<dbReference type="AlphaFoldDB" id="E1X2G2"/>
<evidence type="ECO:0000256" key="2">
    <source>
        <dbReference type="PIRSR" id="PIRSR601952-1"/>
    </source>
</evidence>
<feature type="binding site" evidence="3">
    <location>
        <position position="151"/>
    </location>
    <ligand>
        <name>Mg(2+)</name>
        <dbReference type="ChEBI" id="CHEBI:18420"/>
    </ligand>
</feature>
<feature type="binding site" evidence="3">
    <location>
        <position position="45"/>
    </location>
    <ligand>
        <name>Zn(2+)</name>
        <dbReference type="ChEBI" id="CHEBI:29105"/>
        <label>2</label>
    </ligand>
</feature>
<feature type="active site" description="Phosphoserine intermediate" evidence="2">
    <location>
        <position position="98"/>
    </location>
</feature>
<evidence type="ECO:0000256" key="1">
    <source>
        <dbReference type="ARBA" id="ARBA00022553"/>
    </source>
</evidence>
<feature type="binding site" evidence="3">
    <location>
        <position position="344"/>
    </location>
    <ligand>
        <name>Mg(2+)</name>
        <dbReference type="ChEBI" id="CHEBI:18420"/>
    </ligand>
</feature>
<feature type="binding site" evidence="3">
    <location>
        <position position="45"/>
    </location>
    <ligand>
        <name>Mg(2+)</name>
        <dbReference type="ChEBI" id="CHEBI:18420"/>
    </ligand>
</feature>
<dbReference type="PANTHER" id="PTHR11596">
    <property type="entry name" value="ALKALINE PHOSPHATASE"/>
    <property type="match status" value="1"/>
</dbReference>
<dbReference type="RefSeq" id="WP_014244510.1">
    <property type="nucleotide sequence ID" value="NC_016620.1"/>
</dbReference>
<keyword evidence="3" id="KW-0479">Metal-binding</keyword>
<evidence type="ECO:0000313" key="5">
    <source>
        <dbReference type="EMBL" id="CBW26729.1"/>
    </source>
</evidence>
<dbReference type="Proteomes" id="UP000008963">
    <property type="component" value="Chromosome"/>
</dbReference>
<dbReference type="CDD" id="cd16012">
    <property type="entry name" value="ALP"/>
    <property type="match status" value="1"/>
</dbReference>
<sequence length="543" mass="60957">MSKNLFTLLCLTLLLSCNKQNKDVSKGDYYQRNGKVKNVIFVIGDGMGPQQLSMLQLFAKHAKKDYFDNRVTNLEKLMAQGNLASVMTNPGKHLVVDSSCSATQYSTGEYSLPEVVGLDYNGESSKTILELAKEKGLRTGLVSDTRLTHATPASYAAHNISRNDENAIAKEMIETGADVMLSGGLRYFIPKNAQEDVELRNLVPKHISLKSKRVDNLNLLEVASNKNYQLVFDKSSLLKSERGKLLGLFENSSMPDGIWNTTNKDKADRVIPTLSEMAKVALKNLEGSKEGFFLMIEPGQIDWAGHRNDTGLLLHEMLRADDLFGVLNEWMKGREDTLLVVTADHETGGFGFSYSGYNVLTPLKVSGEKFNGNDYRANYNYGDFDTLDTLYLQSKSTMELMLEVSKWKEEKRTTENLKKFFSSHMKYEFSDEDIAMLMKSSKNQFYRPDHKNLKLKEVPHIEDFAAFYTYGNIVRSNIFARVLAHKQSAVWATGSHTSTPVTMITVGPKSLTSEFGGLLHSTQVGRKTIEALGLKKEYKTKIK</sequence>
<dbReference type="GO" id="GO:0004035">
    <property type="term" value="F:alkaline phosphatase activity"/>
    <property type="evidence" value="ECO:0007669"/>
    <property type="project" value="TreeGrafter"/>
</dbReference>
<feature type="binding site" evidence="3">
    <location>
        <position position="302"/>
    </location>
    <ligand>
        <name>Zn(2+)</name>
        <dbReference type="ChEBI" id="CHEBI:29105"/>
        <label>2</label>
    </ligand>
</feature>
<dbReference type="PATRIC" id="fig|862908.3.peg.1814"/>
<dbReference type="KEGG" id="bmx:BMS_1913"/>
<comment type="similarity">
    <text evidence="4">Belongs to the alkaline phosphatase family.</text>
</comment>
<evidence type="ECO:0000256" key="4">
    <source>
        <dbReference type="RuleBase" id="RU003946"/>
    </source>
</evidence>
<feature type="binding site" evidence="3">
    <location>
        <position position="306"/>
    </location>
    <ligand>
        <name>Zn(2+)</name>
        <dbReference type="ChEBI" id="CHEBI:29105"/>
        <label>2</label>
    </ligand>
</feature>
<dbReference type="InterPro" id="IPR017850">
    <property type="entry name" value="Alkaline_phosphatase_core_sf"/>
</dbReference>
<accession>E1X2G2</accession>
<dbReference type="eggNOG" id="COG1785">
    <property type="taxonomic scope" value="Bacteria"/>
</dbReference>
<dbReference type="HOGENOM" id="CLU_008539_6_2_7"/>
<dbReference type="STRING" id="862908.BMS_1913"/>
<keyword evidence="3" id="KW-0460">Magnesium</keyword>
<dbReference type="SMART" id="SM00098">
    <property type="entry name" value="alkPPc"/>
    <property type="match status" value="1"/>
</dbReference>
<comment type="cofactor">
    <cofactor evidence="3">
        <name>Zn(2+)</name>
        <dbReference type="ChEBI" id="CHEBI:29105"/>
    </cofactor>
    <text evidence="3">Binds 2 Zn(2+) ions.</text>
</comment>
<dbReference type="Pfam" id="PF00245">
    <property type="entry name" value="Alk_phosphatase"/>
    <property type="match status" value="1"/>
</dbReference>
<organism evidence="5 6">
    <name type="scientific">Halobacteriovorax marinus (strain ATCC BAA-682 / DSM 15412 / SJ)</name>
    <name type="common">Bacteriovorax marinus</name>
    <dbReference type="NCBI Taxonomy" id="862908"/>
    <lineage>
        <taxon>Bacteria</taxon>
        <taxon>Pseudomonadati</taxon>
        <taxon>Bdellovibrionota</taxon>
        <taxon>Bacteriovoracia</taxon>
        <taxon>Bacteriovoracales</taxon>
        <taxon>Halobacteriovoraceae</taxon>
        <taxon>Halobacteriovorax</taxon>
    </lineage>
</organism>
<feature type="binding site" evidence="3">
    <location>
        <position position="345"/>
    </location>
    <ligand>
        <name>Zn(2+)</name>
        <dbReference type="ChEBI" id="CHEBI:29105"/>
        <label>2</label>
    </ligand>
</feature>
<keyword evidence="1" id="KW-0597">Phosphoprotein</keyword>
<comment type="cofactor">
    <cofactor evidence="3">
        <name>Mg(2+)</name>
        <dbReference type="ChEBI" id="CHEBI:18420"/>
    </cofactor>
    <text evidence="3">Binds 1 Mg(2+) ion.</text>
</comment>
<dbReference type="Gene3D" id="3.40.720.10">
    <property type="entry name" value="Alkaline Phosphatase, subunit A"/>
    <property type="match status" value="1"/>
</dbReference>
<protein>
    <submittedName>
        <fullName evidence="5">Alkaline phosphatase III</fullName>
    </submittedName>
</protein>
<proteinExistence type="inferred from homology"/>
<evidence type="ECO:0000313" key="6">
    <source>
        <dbReference type="Proteomes" id="UP000008963"/>
    </source>
</evidence>
<dbReference type="PRINTS" id="PR00113">
    <property type="entry name" value="ALKPHPHTASE"/>
</dbReference>
<feature type="binding site" evidence="3">
    <location>
        <position position="149"/>
    </location>
    <ligand>
        <name>Mg(2+)</name>
        <dbReference type="ChEBI" id="CHEBI:18420"/>
    </ligand>
</feature>
<dbReference type="InterPro" id="IPR042085">
    <property type="entry name" value="Ap_crown"/>
</dbReference>
<dbReference type="PROSITE" id="PS51257">
    <property type="entry name" value="PROKAR_LIPOPROTEIN"/>
    <property type="match status" value="1"/>
</dbReference>
<dbReference type="PANTHER" id="PTHR11596:SF5">
    <property type="entry name" value="ALKALINE PHOSPHATASE"/>
    <property type="match status" value="1"/>
</dbReference>
<dbReference type="EMBL" id="FQ312005">
    <property type="protein sequence ID" value="CBW26729.1"/>
    <property type="molecule type" value="Genomic_DNA"/>
</dbReference>
<dbReference type="InterPro" id="IPR001952">
    <property type="entry name" value="Alkaline_phosphatase"/>
</dbReference>
<dbReference type="Gene3D" id="1.10.1200.140">
    <property type="entry name" value="Alkaline phosphatase, crown domain"/>
    <property type="match status" value="1"/>
</dbReference>
<keyword evidence="3" id="KW-0862">Zinc</keyword>
<dbReference type="OrthoDB" id="9794455at2"/>